<dbReference type="Gene3D" id="3.40.50.2300">
    <property type="match status" value="1"/>
</dbReference>
<dbReference type="Pfam" id="PF00072">
    <property type="entry name" value="Response_reg"/>
    <property type="match status" value="1"/>
</dbReference>
<feature type="region of interest" description="Disordered" evidence="1">
    <location>
        <begin position="162"/>
        <end position="186"/>
    </location>
</feature>
<accession>A0A938BME2</accession>
<feature type="compositionally biased region" description="Basic residues" evidence="1">
    <location>
        <begin position="85"/>
        <end position="100"/>
    </location>
</feature>
<comment type="caution">
    <text evidence="3">The sequence shown here is derived from an EMBL/GenBank/DDBJ whole genome shotgun (WGS) entry which is preliminary data.</text>
</comment>
<name>A0A938BME2_9BACT</name>
<dbReference type="GO" id="GO:0000160">
    <property type="term" value="P:phosphorelay signal transduction system"/>
    <property type="evidence" value="ECO:0007669"/>
    <property type="project" value="InterPro"/>
</dbReference>
<evidence type="ECO:0000259" key="2">
    <source>
        <dbReference type="Pfam" id="PF00072"/>
    </source>
</evidence>
<dbReference type="SUPFAM" id="SSF52172">
    <property type="entry name" value="CheY-like"/>
    <property type="match status" value="1"/>
</dbReference>
<evidence type="ECO:0000256" key="1">
    <source>
        <dbReference type="SAM" id="MobiDB-lite"/>
    </source>
</evidence>
<feature type="domain" description="Response regulatory" evidence="2">
    <location>
        <begin position="1"/>
        <end position="70"/>
    </location>
</feature>
<dbReference type="EMBL" id="VGJX01000141">
    <property type="protein sequence ID" value="MBM3274174.1"/>
    <property type="molecule type" value="Genomic_DNA"/>
</dbReference>
<dbReference type="Proteomes" id="UP000703893">
    <property type="component" value="Unassembled WGS sequence"/>
</dbReference>
<evidence type="ECO:0000313" key="3">
    <source>
        <dbReference type="EMBL" id="MBM3274174.1"/>
    </source>
</evidence>
<dbReference type="CDD" id="cd00156">
    <property type="entry name" value="REC"/>
    <property type="match status" value="1"/>
</dbReference>
<dbReference type="InterPro" id="IPR001789">
    <property type="entry name" value="Sig_transdc_resp-reg_receiver"/>
</dbReference>
<sequence>MRRNLVLFLQREGLDVAVASNGRQALCMAPEIRPSVIVLEADFDDVSGLNICQCLTEMPQTCGIPVILFTPDPSRVSRRPPGPRGRTRRSRCRRTARTSRSRSPTPSCRCRFRGMPPTSPWKTDRSFHRWSRRLMRAVTWSSTCPGSWATAWSASRRTSRRHSASWTRHSPGRPGSEPCTAAARAR</sequence>
<proteinExistence type="predicted"/>
<reference evidence="3 4" key="1">
    <citation type="submission" date="2019-03" db="EMBL/GenBank/DDBJ databases">
        <title>Lake Tanganyika Metagenome-Assembled Genomes (MAGs).</title>
        <authorList>
            <person name="Tran P."/>
        </authorList>
    </citation>
    <scope>NUCLEOTIDE SEQUENCE [LARGE SCALE GENOMIC DNA]</scope>
    <source>
        <strain evidence="3">K_DeepCast_65m_m2_236</strain>
    </source>
</reference>
<dbReference type="InterPro" id="IPR011006">
    <property type="entry name" value="CheY-like_superfamily"/>
</dbReference>
<dbReference type="AlphaFoldDB" id="A0A938BME2"/>
<organism evidence="3 4">
    <name type="scientific">Candidatus Tanganyikabacteria bacterium</name>
    <dbReference type="NCBI Taxonomy" id="2961651"/>
    <lineage>
        <taxon>Bacteria</taxon>
        <taxon>Bacillati</taxon>
        <taxon>Candidatus Sericytochromatia</taxon>
        <taxon>Candidatus Tanganyikabacteria</taxon>
    </lineage>
</organism>
<gene>
    <name evidence="3" type="ORF">FJZ00_03410</name>
</gene>
<evidence type="ECO:0000313" key="4">
    <source>
        <dbReference type="Proteomes" id="UP000703893"/>
    </source>
</evidence>
<feature type="region of interest" description="Disordered" evidence="1">
    <location>
        <begin position="73"/>
        <end position="109"/>
    </location>
</feature>
<protein>
    <submittedName>
        <fullName evidence="3">Response regulator</fullName>
    </submittedName>
</protein>